<feature type="compositionally biased region" description="Basic residues" evidence="1">
    <location>
        <begin position="60"/>
        <end position="86"/>
    </location>
</feature>
<organism evidence="3">
    <name type="scientific">Harpegnathos saltator</name>
    <name type="common">Jerdon's jumping ant</name>
    <dbReference type="NCBI Taxonomy" id="610380"/>
    <lineage>
        <taxon>Eukaryota</taxon>
        <taxon>Metazoa</taxon>
        <taxon>Ecdysozoa</taxon>
        <taxon>Arthropoda</taxon>
        <taxon>Hexapoda</taxon>
        <taxon>Insecta</taxon>
        <taxon>Pterygota</taxon>
        <taxon>Neoptera</taxon>
        <taxon>Endopterygota</taxon>
        <taxon>Hymenoptera</taxon>
        <taxon>Apocrita</taxon>
        <taxon>Aculeata</taxon>
        <taxon>Formicoidea</taxon>
        <taxon>Formicidae</taxon>
        <taxon>Ponerinae</taxon>
        <taxon>Ponerini</taxon>
        <taxon>Harpegnathos</taxon>
    </lineage>
</organism>
<keyword evidence="3" id="KW-1185">Reference proteome</keyword>
<evidence type="ECO:0000313" key="2">
    <source>
        <dbReference type="EMBL" id="EFN76183.1"/>
    </source>
</evidence>
<feature type="region of interest" description="Disordered" evidence="1">
    <location>
        <begin position="1"/>
        <end position="102"/>
    </location>
</feature>
<evidence type="ECO:0000256" key="1">
    <source>
        <dbReference type="SAM" id="MobiDB-lite"/>
    </source>
</evidence>
<name>E2C770_HARSA</name>
<protein>
    <submittedName>
        <fullName evidence="2">Uncharacterized protein</fullName>
    </submittedName>
</protein>
<accession>E2C770</accession>
<proteinExistence type="predicted"/>
<dbReference type="AlphaFoldDB" id="E2C770"/>
<dbReference type="Proteomes" id="UP000008237">
    <property type="component" value="Unassembled WGS sequence"/>
</dbReference>
<feature type="compositionally biased region" description="Basic and acidic residues" evidence="1">
    <location>
        <begin position="1"/>
        <end position="10"/>
    </location>
</feature>
<gene>
    <name evidence="2" type="ORF">EAI_05578</name>
</gene>
<sequence length="185" mass="21479">MANDNDDGKVVGDTATSGVSHLKRTPWPEQIPPLPPPPPPPPPPPLRRGALSDVYEKISGRTKKKKKKKKEKRKKKKKKKKKKNKKKKEEEQEEEEDEEGRKGVRLTVSPFGRITFMEPILRRMMDRIPLRLAIFVVYERRKLIRLGHLRFEPMSDKLAENNEIAESKCRICLKDGSLYDLLFKS</sequence>
<evidence type="ECO:0000313" key="3">
    <source>
        <dbReference type="Proteomes" id="UP000008237"/>
    </source>
</evidence>
<dbReference type="EMBL" id="GL453340">
    <property type="protein sequence ID" value="EFN76183.1"/>
    <property type="molecule type" value="Genomic_DNA"/>
</dbReference>
<dbReference type="Gene3D" id="1.25.40.1010">
    <property type="match status" value="1"/>
</dbReference>
<reference evidence="2 3" key="1">
    <citation type="journal article" date="2010" name="Science">
        <title>Genomic comparison of the ants Camponotus floridanus and Harpegnathos saltator.</title>
        <authorList>
            <person name="Bonasio R."/>
            <person name="Zhang G."/>
            <person name="Ye C."/>
            <person name="Mutti N.S."/>
            <person name="Fang X."/>
            <person name="Qin N."/>
            <person name="Donahue G."/>
            <person name="Yang P."/>
            <person name="Li Q."/>
            <person name="Li C."/>
            <person name="Zhang P."/>
            <person name="Huang Z."/>
            <person name="Berger S.L."/>
            <person name="Reinberg D."/>
            <person name="Wang J."/>
            <person name="Liebig J."/>
        </authorList>
    </citation>
    <scope>NUCLEOTIDE SEQUENCE [LARGE SCALE GENOMIC DNA]</scope>
    <source>
        <strain evidence="2 3">R22 G/1</strain>
    </source>
</reference>
<feature type="compositionally biased region" description="Pro residues" evidence="1">
    <location>
        <begin position="29"/>
        <end position="46"/>
    </location>
</feature>
<dbReference type="InParanoid" id="E2C770"/>